<proteinExistence type="predicted"/>
<comment type="caution">
    <text evidence="1">The sequence shown here is derived from an EMBL/GenBank/DDBJ whole genome shotgun (WGS) entry which is preliminary data.</text>
</comment>
<organism evidence="1 2">
    <name type="scientific">Xenorhabdus santafensis</name>
    <dbReference type="NCBI Taxonomy" id="2582833"/>
    <lineage>
        <taxon>Bacteria</taxon>
        <taxon>Pseudomonadati</taxon>
        <taxon>Pseudomonadota</taxon>
        <taxon>Gammaproteobacteria</taxon>
        <taxon>Enterobacterales</taxon>
        <taxon>Morganellaceae</taxon>
        <taxon>Xenorhabdus</taxon>
    </lineage>
</organism>
<feature type="non-terminal residue" evidence="1">
    <location>
        <position position="91"/>
    </location>
</feature>
<name>A0ABU4SFV8_9GAMM</name>
<keyword evidence="2" id="KW-1185">Reference proteome</keyword>
<accession>A0ABU4SFV8</accession>
<evidence type="ECO:0000313" key="1">
    <source>
        <dbReference type="EMBL" id="MDX7989674.1"/>
    </source>
</evidence>
<dbReference type="Proteomes" id="UP001271890">
    <property type="component" value="Unassembled WGS sequence"/>
</dbReference>
<dbReference type="EMBL" id="VCDN01000430">
    <property type="protein sequence ID" value="MDX7989674.1"/>
    <property type="molecule type" value="Genomic_DNA"/>
</dbReference>
<sequence>MSIFLGIGDTVNIVSADSIEQQIKLGVEQETDKQIIVKFKADLDLPYEDGIEKQIQSQTNDKVIKDLLTEYPDVTFTRLFTSVSPEQIQNL</sequence>
<evidence type="ECO:0000313" key="2">
    <source>
        <dbReference type="Proteomes" id="UP001271890"/>
    </source>
</evidence>
<reference evidence="2" key="1">
    <citation type="journal article" date="2024" name="Toxins">
        <title>Genome Sequence Analysis of Native Xenorhabdus Strains Isolated from Entomopathogenic Nematodes in Argentina.</title>
        <authorList>
            <person name="Palma L."/>
            <person name="Frizzo L."/>
            <person name="Kaiser S."/>
            <person name="Berry C."/>
            <person name="Caballero P."/>
            <person name="Bode H.B."/>
            <person name="Del Valle E.E."/>
        </authorList>
    </citation>
    <scope>NUCLEOTIDE SEQUENCE [LARGE SCALE GENOMIC DNA]</scope>
    <source>
        <strain evidence="2">12</strain>
    </source>
</reference>
<protein>
    <submittedName>
        <fullName evidence="1">Peptidase</fullName>
    </submittedName>
</protein>
<gene>
    <name evidence="1" type="ORF">FE392_20805</name>
</gene>